<dbReference type="Proteomes" id="UP000092124">
    <property type="component" value="Unassembled WGS sequence"/>
</dbReference>
<dbReference type="GO" id="GO:0007030">
    <property type="term" value="P:Golgi organization"/>
    <property type="evidence" value="ECO:0007669"/>
    <property type="project" value="TreeGrafter"/>
</dbReference>
<gene>
    <name evidence="1" type="ORF">A6R68_05341</name>
</gene>
<dbReference type="OrthoDB" id="377733at2759"/>
<accession>A0A1A6GK57</accession>
<dbReference type="PANTHER" id="PTHR24092">
    <property type="entry name" value="PROBABLE PHOSPHOLIPID-TRANSPORTING ATPASE"/>
    <property type="match status" value="1"/>
</dbReference>
<evidence type="ECO:0000313" key="2">
    <source>
        <dbReference type="Proteomes" id="UP000092124"/>
    </source>
</evidence>
<feature type="non-terminal residue" evidence="1">
    <location>
        <position position="157"/>
    </location>
</feature>
<dbReference type="InterPro" id="IPR023299">
    <property type="entry name" value="ATPase_P-typ_cyto_dom_N"/>
</dbReference>
<comment type="caution">
    <text evidence="1">The sequence shown here is derived from an EMBL/GenBank/DDBJ whole genome shotgun (WGS) entry which is preliminary data.</text>
</comment>
<feature type="non-terminal residue" evidence="1">
    <location>
        <position position="1"/>
    </location>
</feature>
<dbReference type="GO" id="GO:0140326">
    <property type="term" value="F:ATPase-coupled intramembrane lipid transporter activity"/>
    <property type="evidence" value="ECO:0007669"/>
    <property type="project" value="TreeGrafter"/>
</dbReference>
<dbReference type="PANTHER" id="PTHR24092:SF80">
    <property type="entry name" value="PHOSPHOLIPID-TRANSPORTING ATPASE IM-RELATED"/>
    <property type="match status" value="1"/>
</dbReference>
<dbReference type="STRING" id="56216.A0A1A6GK57"/>
<dbReference type="EMBL" id="LZPO01087484">
    <property type="protein sequence ID" value="OBS66120.1"/>
    <property type="molecule type" value="Genomic_DNA"/>
</dbReference>
<dbReference type="SUPFAM" id="SSF81660">
    <property type="entry name" value="Metal cation-transporting ATPase, ATP-binding domain N"/>
    <property type="match status" value="1"/>
</dbReference>
<organism evidence="1 2">
    <name type="scientific">Neotoma lepida</name>
    <name type="common">Desert woodrat</name>
    <dbReference type="NCBI Taxonomy" id="56216"/>
    <lineage>
        <taxon>Eukaryota</taxon>
        <taxon>Metazoa</taxon>
        <taxon>Chordata</taxon>
        <taxon>Craniata</taxon>
        <taxon>Vertebrata</taxon>
        <taxon>Euteleostomi</taxon>
        <taxon>Mammalia</taxon>
        <taxon>Eutheria</taxon>
        <taxon>Euarchontoglires</taxon>
        <taxon>Glires</taxon>
        <taxon>Rodentia</taxon>
        <taxon>Myomorpha</taxon>
        <taxon>Muroidea</taxon>
        <taxon>Cricetidae</taxon>
        <taxon>Neotominae</taxon>
        <taxon>Neotoma</taxon>
    </lineage>
</organism>
<keyword evidence="2" id="KW-1185">Reference proteome</keyword>
<dbReference type="Pfam" id="PF13246">
    <property type="entry name" value="Cation_ATPase"/>
    <property type="match status" value="1"/>
</dbReference>
<dbReference type="GO" id="GO:0045332">
    <property type="term" value="P:phospholipid translocation"/>
    <property type="evidence" value="ECO:0007669"/>
    <property type="project" value="TreeGrafter"/>
</dbReference>
<dbReference type="Gene3D" id="3.40.1110.10">
    <property type="entry name" value="Calcium-transporting ATPase, cytoplasmic domain N"/>
    <property type="match status" value="1"/>
</dbReference>
<sequence>KKEAVEFSGKSQSERKLHFLDHSLMESIELGDPKVHEFLRLLALCHTVMSEEDSAGQLVYQVQSPDEGALVTAARNFGFIFKSRTPETITVEELGTPVTYQLLAFLDFNNIRKRMSVIVRNPEGQIKLYSKGADTVLFEKLHPSNKDLLSLTSDHLN</sequence>
<protein>
    <submittedName>
        <fullName evidence="1">Uncharacterized protein</fullName>
    </submittedName>
</protein>
<name>A0A1A6GK57_NEOLE</name>
<evidence type="ECO:0000313" key="1">
    <source>
        <dbReference type="EMBL" id="OBS66120.1"/>
    </source>
</evidence>
<proteinExistence type="predicted"/>
<dbReference type="GO" id="GO:0000166">
    <property type="term" value="F:nucleotide binding"/>
    <property type="evidence" value="ECO:0007669"/>
    <property type="project" value="InterPro"/>
</dbReference>
<dbReference type="AlphaFoldDB" id="A0A1A6GK57"/>
<dbReference type="GO" id="GO:0005802">
    <property type="term" value="C:trans-Golgi network"/>
    <property type="evidence" value="ECO:0007669"/>
    <property type="project" value="TreeGrafter"/>
</dbReference>
<reference evidence="1 2" key="1">
    <citation type="submission" date="2016-06" db="EMBL/GenBank/DDBJ databases">
        <title>The Draft Genome Sequence and Annotation of the Desert Woodrat Neotoma lepida.</title>
        <authorList>
            <person name="Campbell M."/>
            <person name="Oakeson K.F."/>
            <person name="Yandell M."/>
            <person name="Halpert J.R."/>
            <person name="Dearing D."/>
        </authorList>
    </citation>
    <scope>NUCLEOTIDE SEQUENCE [LARGE SCALE GENOMIC DNA]</scope>
    <source>
        <strain evidence="1">417</strain>
        <tissue evidence="1">Liver</tissue>
    </source>
</reference>
<dbReference type="GO" id="GO:0005886">
    <property type="term" value="C:plasma membrane"/>
    <property type="evidence" value="ECO:0007669"/>
    <property type="project" value="TreeGrafter"/>
</dbReference>